<evidence type="ECO:0000256" key="7">
    <source>
        <dbReference type="SAM" id="Phobius"/>
    </source>
</evidence>
<keyword evidence="10" id="KW-1185">Reference proteome</keyword>
<dbReference type="RefSeq" id="WP_090071176.1">
    <property type="nucleotide sequence ID" value="NZ_FOVR01000003.1"/>
</dbReference>
<dbReference type="GO" id="GO:0006508">
    <property type="term" value="P:proteolysis"/>
    <property type="evidence" value="ECO:0007669"/>
    <property type="project" value="UniProtKB-KW"/>
</dbReference>
<dbReference type="Pfam" id="PF01694">
    <property type="entry name" value="Rhomboid"/>
    <property type="match status" value="1"/>
</dbReference>
<evidence type="ECO:0000256" key="1">
    <source>
        <dbReference type="ARBA" id="ARBA00004141"/>
    </source>
</evidence>
<organism evidence="9 10">
    <name type="scientific">Cohaesibacter marisflavi</name>
    <dbReference type="NCBI Taxonomy" id="655353"/>
    <lineage>
        <taxon>Bacteria</taxon>
        <taxon>Pseudomonadati</taxon>
        <taxon>Pseudomonadota</taxon>
        <taxon>Alphaproteobacteria</taxon>
        <taxon>Hyphomicrobiales</taxon>
        <taxon>Cohaesibacteraceae</taxon>
    </lineage>
</organism>
<feature type="transmembrane region" description="Helical" evidence="7">
    <location>
        <begin position="12"/>
        <end position="29"/>
    </location>
</feature>
<dbReference type="EMBL" id="FOVR01000003">
    <property type="protein sequence ID" value="SFO16737.1"/>
    <property type="molecule type" value="Genomic_DNA"/>
</dbReference>
<feature type="transmembrane region" description="Helical" evidence="7">
    <location>
        <begin position="124"/>
        <end position="144"/>
    </location>
</feature>
<keyword evidence="6 7" id="KW-0472">Membrane</keyword>
<dbReference type="PANTHER" id="PTHR43731">
    <property type="entry name" value="RHOMBOID PROTEASE"/>
    <property type="match status" value="1"/>
</dbReference>
<dbReference type="InterPro" id="IPR050925">
    <property type="entry name" value="Rhomboid_protease_S54"/>
</dbReference>
<keyword evidence="9" id="KW-0645">Protease</keyword>
<comment type="similarity">
    <text evidence="2">Belongs to the peptidase S54 family.</text>
</comment>
<feature type="transmembrane region" description="Helical" evidence="7">
    <location>
        <begin position="178"/>
        <end position="195"/>
    </location>
</feature>
<comment type="subcellular location">
    <subcellularLocation>
        <location evidence="1">Membrane</location>
        <topology evidence="1">Multi-pass membrane protein</topology>
    </subcellularLocation>
</comment>
<feature type="transmembrane region" description="Helical" evidence="7">
    <location>
        <begin position="153"/>
        <end position="172"/>
    </location>
</feature>
<dbReference type="Proteomes" id="UP000199236">
    <property type="component" value="Unassembled WGS sequence"/>
</dbReference>
<name>A0A1I5EZ45_9HYPH</name>
<evidence type="ECO:0000256" key="5">
    <source>
        <dbReference type="ARBA" id="ARBA00022989"/>
    </source>
</evidence>
<accession>A0A1I5EZ45</accession>
<keyword evidence="4" id="KW-0378">Hydrolase</keyword>
<evidence type="ECO:0000256" key="6">
    <source>
        <dbReference type="ARBA" id="ARBA00023136"/>
    </source>
</evidence>
<sequence length="205" mass="21877">MRQILKLSIKPASMVLSLATIVASVWVAYDATGSLFSTVRVSALRGYGATTFADIANLELWRLITAQLIHVKQGHMLYNAVCLLLVGSLVESKLGSLRTLAIWLFAGGLATYVSPIGIKAPWDAGTGASQAVFALAAVALVLIFQRNVNRMRGAVLVAFSLVPGLALDFMTAGYPKPGHAVALFLGGLLGLIFHVRTCPEDREPR</sequence>
<gene>
    <name evidence="9" type="ORF">SAMN04488056_103414</name>
</gene>
<dbReference type="PANTHER" id="PTHR43731:SF14">
    <property type="entry name" value="PRESENILIN-ASSOCIATED RHOMBOID-LIKE PROTEIN, MITOCHONDRIAL"/>
    <property type="match status" value="1"/>
</dbReference>
<dbReference type="STRING" id="655353.SAMN04488056_103414"/>
<dbReference type="AlphaFoldDB" id="A0A1I5EZ45"/>
<evidence type="ECO:0000313" key="10">
    <source>
        <dbReference type="Proteomes" id="UP000199236"/>
    </source>
</evidence>
<dbReference type="GO" id="GO:0016020">
    <property type="term" value="C:membrane"/>
    <property type="evidence" value="ECO:0007669"/>
    <property type="project" value="UniProtKB-SubCell"/>
</dbReference>
<dbReference type="SUPFAM" id="SSF144091">
    <property type="entry name" value="Rhomboid-like"/>
    <property type="match status" value="1"/>
</dbReference>
<evidence type="ECO:0000313" key="9">
    <source>
        <dbReference type="EMBL" id="SFO16737.1"/>
    </source>
</evidence>
<evidence type="ECO:0000256" key="3">
    <source>
        <dbReference type="ARBA" id="ARBA00022692"/>
    </source>
</evidence>
<reference evidence="9 10" key="1">
    <citation type="submission" date="2016-10" db="EMBL/GenBank/DDBJ databases">
        <authorList>
            <person name="de Groot N.N."/>
        </authorList>
    </citation>
    <scope>NUCLEOTIDE SEQUENCE [LARGE SCALE GENOMIC DNA]</scope>
    <source>
        <strain evidence="9 10">CGMCC 1.9157</strain>
    </source>
</reference>
<dbReference type="InterPro" id="IPR022764">
    <property type="entry name" value="Peptidase_S54_rhomboid_dom"/>
</dbReference>
<keyword evidence="5 7" id="KW-1133">Transmembrane helix</keyword>
<proteinExistence type="inferred from homology"/>
<dbReference type="OrthoDB" id="9778341at2"/>
<evidence type="ECO:0000256" key="4">
    <source>
        <dbReference type="ARBA" id="ARBA00022801"/>
    </source>
</evidence>
<evidence type="ECO:0000259" key="8">
    <source>
        <dbReference type="Pfam" id="PF01694"/>
    </source>
</evidence>
<feature type="transmembrane region" description="Helical" evidence="7">
    <location>
        <begin position="76"/>
        <end position="94"/>
    </location>
</feature>
<feature type="domain" description="Peptidase S54 rhomboid" evidence="8">
    <location>
        <begin position="59"/>
        <end position="193"/>
    </location>
</feature>
<keyword evidence="3 7" id="KW-0812">Transmembrane</keyword>
<dbReference type="Gene3D" id="1.20.1540.10">
    <property type="entry name" value="Rhomboid-like"/>
    <property type="match status" value="1"/>
</dbReference>
<evidence type="ECO:0000256" key="2">
    <source>
        <dbReference type="ARBA" id="ARBA00009045"/>
    </source>
</evidence>
<protein>
    <submittedName>
        <fullName evidence="9">Membrane associated serine protease, rhomboid family</fullName>
    </submittedName>
</protein>
<dbReference type="InterPro" id="IPR035952">
    <property type="entry name" value="Rhomboid-like_sf"/>
</dbReference>
<feature type="transmembrane region" description="Helical" evidence="7">
    <location>
        <begin position="101"/>
        <end position="118"/>
    </location>
</feature>
<dbReference type="GO" id="GO:0004252">
    <property type="term" value="F:serine-type endopeptidase activity"/>
    <property type="evidence" value="ECO:0007669"/>
    <property type="project" value="InterPro"/>
</dbReference>